<comment type="subcellular location">
    <subcellularLocation>
        <location evidence="1">Cell membrane</location>
        <topology evidence="1">Multi-pass membrane protein</topology>
    </subcellularLocation>
</comment>
<reference evidence="7 8" key="1">
    <citation type="submission" date="2016-04" db="EMBL/GenBank/DDBJ databases">
        <authorList>
            <person name="Chen L."/>
            <person name="Zhuang W."/>
            <person name="Wang G."/>
        </authorList>
    </citation>
    <scope>NUCLEOTIDE SEQUENCE [LARGE SCALE GENOMIC DNA]</scope>
    <source>
        <strain evidence="8">GR20</strain>
    </source>
</reference>
<feature type="transmembrane region" description="Helical" evidence="6">
    <location>
        <begin position="73"/>
        <end position="91"/>
    </location>
</feature>
<accession>A0ABX3P1A0</accession>
<evidence type="ECO:0000256" key="5">
    <source>
        <dbReference type="ARBA" id="ARBA00023136"/>
    </source>
</evidence>
<evidence type="ECO:0000313" key="8">
    <source>
        <dbReference type="Proteomes" id="UP000192277"/>
    </source>
</evidence>
<proteinExistence type="predicted"/>
<gene>
    <name evidence="7" type="ORF">A4D02_21575</name>
</gene>
<organism evidence="7 8">
    <name type="scientific">Niastella koreensis</name>
    <dbReference type="NCBI Taxonomy" id="354356"/>
    <lineage>
        <taxon>Bacteria</taxon>
        <taxon>Pseudomonadati</taxon>
        <taxon>Bacteroidota</taxon>
        <taxon>Chitinophagia</taxon>
        <taxon>Chitinophagales</taxon>
        <taxon>Chitinophagaceae</taxon>
        <taxon>Niastella</taxon>
    </lineage>
</organism>
<evidence type="ECO:0000256" key="6">
    <source>
        <dbReference type="SAM" id="Phobius"/>
    </source>
</evidence>
<feature type="transmembrane region" description="Helical" evidence="6">
    <location>
        <begin position="111"/>
        <end position="131"/>
    </location>
</feature>
<keyword evidence="8" id="KW-1185">Reference proteome</keyword>
<keyword evidence="3 6" id="KW-0812">Transmembrane</keyword>
<feature type="transmembrane region" description="Helical" evidence="6">
    <location>
        <begin position="151"/>
        <end position="174"/>
    </location>
</feature>
<evidence type="ECO:0000256" key="4">
    <source>
        <dbReference type="ARBA" id="ARBA00022989"/>
    </source>
</evidence>
<keyword evidence="2" id="KW-1003">Cell membrane</keyword>
<keyword evidence="4 6" id="KW-1133">Transmembrane helix</keyword>
<evidence type="ECO:0000256" key="1">
    <source>
        <dbReference type="ARBA" id="ARBA00004651"/>
    </source>
</evidence>
<dbReference type="Pfam" id="PF01810">
    <property type="entry name" value="LysE"/>
    <property type="match status" value="1"/>
</dbReference>
<feature type="transmembrane region" description="Helical" evidence="6">
    <location>
        <begin position="39"/>
        <end position="61"/>
    </location>
</feature>
<dbReference type="EMBL" id="LWBO01000003">
    <property type="protein sequence ID" value="OQP52994.1"/>
    <property type="molecule type" value="Genomic_DNA"/>
</dbReference>
<dbReference type="InterPro" id="IPR001123">
    <property type="entry name" value="LeuE-type"/>
</dbReference>
<feature type="transmembrane region" description="Helical" evidence="6">
    <location>
        <begin position="6"/>
        <end position="27"/>
    </location>
</feature>
<keyword evidence="5 6" id="KW-0472">Membrane</keyword>
<name>A0ABX3P1A0_9BACT</name>
<sequence length="234" mass="26185">MYLRIFFTGMFISFLGTLPLGTLNVAAMQISVSDGIQPALLFSVGALLVEIIYVRISLVAMDWVQKQERLFRWLQWFTVLIIVALAVTNFMAAASPHVKKNVILSRTIPRFWLGMAMSAINPAQIPFWFGWSTALYTKKILVPRNDIYNTYIAGIGLGTFLGNAVFIFGGQLIVTRLNAKQGMISWIIGGVFALTALIMTWKILYKAKGKGEEAEKIGKRQTVKYNARRGKPTN</sequence>
<comment type="caution">
    <text evidence="7">The sequence shown here is derived from an EMBL/GenBank/DDBJ whole genome shotgun (WGS) entry which is preliminary data.</text>
</comment>
<evidence type="ECO:0000313" key="7">
    <source>
        <dbReference type="EMBL" id="OQP52994.1"/>
    </source>
</evidence>
<protein>
    <submittedName>
        <fullName evidence="7">Lysine transporter LysE</fullName>
    </submittedName>
</protein>
<dbReference type="Proteomes" id="UP000192277">
    <property type="component" value="Unassembled WGS sequence"/>
</dbReference>
<evidence type="ECO:0000256" key="3">
    <source>
        <dbReference type="ARBA" id="ARBA00022692"/>
    </source>
</evidence>
<evidence type="ECO:0000256" key="2">
    <source>
        <dbReference type="ARBA" id="ARBA00022475"/>
    </source>
</evidence>
<feature type="transmembrane region" description="Helical" evidence="6">
    <location>
        <begin position="186"/>
        <end position="204"/>
    </location>
</feature>